<evidence type="ECO:0000313" key="2">
    <source>
        <dbReference type="EMBL" id="HIU49285.1"/>
    </source>
</evidence>
<dbReference type="AlphaFoldDB" id="A0A9D1LWA2"/>
<dbReference type="Gene3D" id="3.40.630.30">
    <property type="match status" value="1"/>
</dbReference>
<comment type="caution">
    <text evidence="2">The sequence shown here is derived from an EMBL/GenBank/DDBJ whole genome shotgun (WGS) entry which is preliminary data.</text>
</comment>
<dbReference type="GO" id="GO:0016747">
    <property type="term" value="F:acyltransferase activity, transferring groups other than amino-acyl groups"/>
    <property type="evidence" value="ECO:0007669"/>
    <property type="project" value="InterPro"/>
</dbReference>
<protein>
    <submittedName>
        <fullName evidence="2">GNAT family N-acetyltransferase</fullName>
    </submittedName>
</protein>
<dbReference type="SUPFAM" id="SSF55729">
    <property type="entry name" value="Acyl-CoA N-acyltransferases (Nat)"/>
    <property type="match status" value="1"/>
</dbReference>
<feature type="domain" description="N-acetyltransferase" evidence="1">
    <location>
        <begin position="14"/>
        <end position="164"/>
    </location>
</feature>
<name>A0A9D1LWA2_9FIRM</name>
<dbReference type="Pfam" id="PF00583">
    <property type="entry name" value="Acetyltransf_1"/>
    <property type="match status" value="1"/>
</dbReference>
<dbReference type="InterPro" id="IPR000182">
    <property type="entry name" value="GNAT_dom"/>
</dbReference>
<sequence length="165" mass="18774">MKTALRPVLAGEKGILGNLLEKYTYELSQYDHTLFDSNGLYGYPYLDSYWQEEGRFAYFINAGQNLAGFALINRHPACSRPINWAVAEFFVACPYRRQGIASAAMEQLFRMHKGYWHIQYHPENTAGAAFWQKISKAHADGTIQLLEGDSPYPDGAIPQVLFFKI</sequence>
<dbReference type="Proteomes" id="UP000824111">
    <property type="component" value="Unassembled WGS sequence"/>
</dbReference>
<reference evidence="2" key="2">
    <citation type="journal article" date="2021" name="PeerJ">
        <title>Extensive microbial diversity within the chicken gut microbiome revealed by metagenomics and culture.</title>
        <authorList>
            <person name="Gilroy R."/>
            <person name="Ravi A."/>
            <person name="Getino M."/>
            <person name="Pursley I."/>
            <person name="Horton D.L."/>
            <person name="Alikhan N.F."/>
            <person name="Baker D."/>
            <person name="Gharbi K."/>
            <person name="Hall N."/>
            <person name="Watson M."/>
            <person name="Adriaenssens E.M."/>
            <person name="Foster-Nyarko E."/>
            <person name="Jarju S."/>
            <person name="Secka A."/>
            <person name="Antonio M."/>
            <person name="Oren A."/>
            <person name="Chaudhuri R.R."/>
            <person name="La Ragione R."/>
            <person name="Hildebrand F."/>
            <person name="Pallen M.J."/>
        </authorList>
    </citation>
    <scope>NUCLEOTIDE SEQUENCE</scope>
    <source>
        <strain evidence="2">ChiSjej4B22-9803</strain>
    </source>
</reference>
<evidence type="ECO:0000259" key="1">
    <source>
        <dbReference type="PROSITE" id="PS51186"/>
    </source>
</evidence>
<accession>A0A9D1LWA2</accession>
<proteinExistence type="predicted"/>
<dbReference type="EMBL" id="DVND01000198">
    <property type="protein sequence ID" value="HIU49285.1"/>
    <property type="molecule type" value="Genomic_DNA"/>
</dbReference>
<dbReference type="PROSITE" id="PS51186">
    <property type="entry name" value="GNAT"/>
    <property type="match status" value="1"/>
</dbReference>
<organism evidence="2 3">
    <name type="scientific">Candidatus Avimonoglobus intestinipullorum</name>
    <dbReference type="NCBI Taxonomy" id="2840699"/>
    <lineage>
        <taxon>Bacteria</taxon>
        <taxon>Bacillati</taxon>
        <taxon>Bacillota</taxon>
        <taxon>Clostridia</taxon>
        <taxon>Eubacteriales</taxon>
        <taxon>Candidatus Avimonoglobus</taxon>
    </lineage>
</organism>
<reference evidence="2" key="1">
    <citation type="submission" date="2020-10" db="EMBL/GenBank/DDBJ databases">
        <authorList>
            <person name="Gilroy R."/>
        </authorList>
    </citation>
    <scope>NUCLEOTIDE SEQUENCE</scope>
    <source>
        <strain evidence="2">ChiSjej4B22-9803</strain>
    </source>
</reference>
<evidence type="ECO:0000313" key="3">
    <source>
        <dbReference type="Proteomes" id="UP000824111"/>
    </source>
</evidence>
<dbReference type="InterPro" id="IPR016181">
    <property type="entry name" value="Acyl_CoA_acyltransferase"/>
</dbReference>
<gene>
    <name evidence="2" type="ORF">IAB04_07945</name>
</gene>
<dbReference type="CDD" id="cd04301">
    <property type="entry name" value="NAT_SF"/>
    <property type="match status" value="1"/>
</dbReference>